<feature type="non-terminal residue" evidence="1">
    <location>
        <position position="182"/>
    </location>
</feature>
<evidence type="ECO:0000313" key="2">
    <source>
        <dbReference type="Proteomes" id="UP001057452"/>
    </source>
</evidence>
<dbReference type="Proteomes" id="UP001057452">
    <property type="component" value="Chromosome 7"/>
</dbReference>
<protein>
    <submittedName>
        <fullName evidence="1">Uncharacterized protein</fullName>
    </submittedName>
</protein>
<proteinExistence type="predicted"/>
<name>A0ACB9XDN3_CHAAC</name>
<accession>A0ACB9XDN3</accession>
<gene>
    <name evidence="1" type="ORF">KUCAC02_012747</name>
</gene>
<dbReference type="EMBL" id="CM043791">
    <property type="protein sequence ID" value="KAI4824221.1"/>
    <property type="molecule type" value="Genomic_DNA"/>
</dbReference>
<evidence type="ECO:0000313" key="1">
    <source>
        <dbReference type="EMBL" id="KAI4824221.1"/>
    </source>
</evidence>
<comment type="caution">
    <text evidence="1">The sequence shown here is derived from an EMBL/GenBank/DDBJ whole genome shotgun (WGS) entry which is preliminary data.</text>
</comment>
<keyword evidence="2" id="KW-1185">Reference proteome</keyword>
<feature type="non-terminal residue" evidence="1">
    <location>
        <position position="1"/>
    </location>
</feature>
<sequence>DTDPEEKQTAGVKMGVLTVLVDDGGPTPSQMTCCLANCRRGTSTLSTSNDSSRGSPAAYRQSGTPFLLMDLCSSRPQQNGGDLDMKSNSGWLESHAKERFSFTKHLISATLLQGDLFEQHSQTFPEAALKTTVEAYPLLDKAKLKTELSLVYDTDQFRACSGAVNLLQFFVDNNLQETFTET</sequence>
<organism evidence="1 2">
    <name type="scientific">Chaenocephalus aceratus</name>
    <name type="common">Blackfin icefish</name>
    <name type="synonym">Chaenichthys aceratus</name>
    <dbReference type="NCBI Taxonomy" id="36190"/>
    <lineage>
        <taxon>Eukaryota</taxon>
        <taxon>Metazoa</taxon>
        <taxon>Chordata</taxon>
        <taxon>Craniata</taxon>
        <taxon>Vertebrata</taxon>
        <taxon>Euteleostomi</taxon>
        <taxon>Actinopterygii</taxon>
        <taxon>Neopterygii</taxon>
        <taxon>Teleostei</taxon>
        <taxon>Neoteleostei</taxon>
        <taxon>Acanthomorphata</taxon>
        <taxon>Eupercaria</taxon>
        <taxon>Perciformes</taxon>
        <taxon>Notothenioidei</taxon>
        <taxon>Channichthyidae</taxon>
        <taxon>Chaenocephalus</taxon>
    </lineage>
</organism>
<reference evidence="1" key="1">
    <citation type="submission" date="2022-05" db="EMBL/GenBank/DDBJ databases">
        <title>Chromosome-level genome of Chaenocephalus aceratus.</title>
        <authorList>
            <person name="Park H."/>
        </authorList>
    </citation>
    <scope>NUCLEOTIDE SEQUENCE</scope>
    <source>
        <strain evidence="1">KU_202001</strain>
    </source>
</reference>